<name>A0A1M4YXU0_9BACE</name>
<dbReference type="Proteomes" id="UP000184436">
    <property type="component" value="Unassembled WGS sequence"/>
</dbReference>
<evidence type="ECO:0000313" key="2">
    <source>
        <dbReference type="EMBL" id="SHF10611.1"/>
    </source>
</evidence>
<accession>A0A1M4YXU0</accession>
<evidence type="ECO:0000259" key="1">
    <source>
        <dbReference type="Pfam" id="PF00534"/>
    </source>
</evidence>
<keyword evidence="2" id="KW-0808">Transferase</keyword>
<dbReference type="RefSeq" id="WP_025074934.1">
    <property type="nucleotide sequence ID" value="NZ_FQVD01000011.1"/>
</dbReference>
<evidence type="ECO:0000313" key="3">
    <source>
        <dbReference type="Proteomes" id="UP000184436"/>
    </source>
</evidence>
<dbReference type="InterPro" id="IPR001296">
    <property type="entry name" value="Glyco_trans_1"/>
</dbReference>
<organism evidence="2 3">
    <name type="scientific">Bacteroides faecichinchillae</name>
    <dbReference type="NCBI Taxonomy" id="871325"/>
    <lineage>
        <taxon>Bacteria</taxon>
        <taxon>Pseudomonadati</taxon>
        <taxon>Bacteroidota</taxon>
        <taxon>Bacteroidia</taxon>
        <taxon>Bacteroidales</taxon>
        <taxon>Bacteroidaceae</taxon>
        <taxon>Bacteroides</taxon>
    </lineage>
</organism>
<dbReference type="EMBL" id="FQVD01000011">
    <property type="protein sequence ID" value="SHF10611.1"/>
    <property type="molecule type" value="Genomic_DNA"/>
</dbReference>
<dbReference type="STRING" id="871325.SAMN05444349_11186"/>
<keyword evidence="3" id="KW-1185">Reference proteome</keyword>
<proteinExistence type="predicted"/>
<dbReference type="OrthoDB" id="9811239at2"/>
<dbReference type="GO" id="GO:0016757">
    <property type="term" value="F:glycosyltransferase activity"/>
    <property type="evidence" value="ECO:0007669"/>
    <property type="project" value="InterPro"/>
</dbReference>
<protein>
    <submittedName>
        <fullName evidence="2">Glycosyltransferase involved in cell wall bisynthesis</fullName>
    </submittedName>
</protein>
<sequence>MFDFIIFEHSGIRNHFADLCTIGRLLRDCGYKVAIVNVTNESEECKSVNLPVLYPKAKRESFRNKTAYMKAIINEFSPMTQNMYAGSILSTTSLKWLKYVPKTQKVFLWALRSFFFTSHKRFYLSRYYPVDFVRSLYNTYITKRQKNIRFFVSNTIIRDEFVNLGYDYWRIVIREERTASQLCEPKTYHNNPLSLLSIGTLREEKRVDLCIDALEEIADHGIHFTIAGKAYKTHGYDVMLENRSRSPFVTRISSRLSDAKYNQLIDSCDYLVLCDEMQPSCVTNGTMAEALLAGKPIIAPNYNPYKFIVEKYSVGLLYDLHDKESFIEVIKRAKALSPSSFSSGIIQYQNDFLYENVLLRFAANIKETLSKH</sequence>
<dbReference type="SUPFAM" id="SSF53756">
    <property type="entry name" value="UDP-Glycosyltransferase/glycogen phosphorylase"/>
    <property type="match status" value="1"/>
</dbReference>
<dbReference type="Gene3D" id="3.40.50.2000">
    <property type="entry name" value="Glycogen Phosphorylase B"/>
    <property type="match status" value="1"/>
</dbReference>
<feature type="domain" description="Glycosyl transferase family 1" evidence="1">
    <location>
        <begin position="191"/>
        <end position="334"/>
    </location>
</feature>
<gene>
    <name evidence="2" type="ORF">SAMN05444349_11186</name>
</gene>
<reference evidence="2 3" key="1">
    <citation type="submission" date="2016-11" db="EMBL/GenBank/DDBJ databases">
        <authorList>
            <person name="Jaros S."/>
            <person name="Januszkiewicz K."/>
            <person name="Wedrychowicz H."/>
        </authorList>
    </citation>
    <scope>NUCLEOTIDE SEQUENCE [LARGE SCALE GENOMIC DNA]</scope>
    <source>
        <strain evidence="2 3">DSM 26883</strain>
    </source>
</reference>
<dbReference type="Pfam" id="PF00534">
    <property type="entry name" value="Glycos_transf_1"/>
    <property type="match status" value="1"/>
</dbReference>
<dbReference type="AlphaFoldDB" id="A0A1M4YXU0"/>